<comment type="caution">
    <text evidence="11">The sequence shown here is derived from an EMBL/GenBank/DDBJ whole genome shotgun (WGS) entry which is preliminary data.</text>
</comment>
<gene>
    <name evidence="11" type="ORF">CAUJ_LOCUS6105</name>
</gene>
<comment type="subcellular location">
    <subcellularLocation>
        <location evidence="1">Golgi apparatus membrane</location>
        <topology evidence="1">Peripheral membrane protein</topology>
    </subcellularLocation>
</comment>
<dbReference type="GO" id="GO:0015031">
    <property type="term" value="P:protein transport"/>
    <property type="evidence" value="ECO:0007669"/>
    <property type="project" value="UniProtKB-KW"/>
</dbReference>
<evidence type="ECO:0000256" key="2">
    <source>
        <dbReference type="ARBA" id="ARBA00009215"/>
    </source>
</evidence>
<dbReference type="SMART" id="SM00762">
    <property type="entry name" value="Cog4"/>
    <property type="match status" value="1"/>
</dbReference>
<sequence length="877" mass="98427">MLSELIIASTLVINGFAVLNFKLQKAPQGFNAFAEGEGENQSAGSSPTEMTATFDISGITSSLSETVNYLTNADNILKKSLRPIPAGRKRASARVLPKKDEKNEDDEFNIDFSSELKELRSELDMRRREEDRLQKEIAEILAETTIDGGEQSRSFGLAVSRLNNSMLMVENDSKQLAASLKTISTLADTISGRVSALDVAKTRVVECLQLASDMRDLGVCSEGIDDAIRNEDFETAAQHIHRFLTLDKAVFQYREAGERNPDATNSIRHSYDVLTSATSRLKKILESRLDEAVQRQDVPNLQRFVKLFPMLNEADNGIKRFSVYLNQKIDKLGEDHVKIMQAGGTDDKRIAGILEANQPIIENSYGADKLLDFISILQINIDGVVGKVLEAFEKSRGVNSRVRKVQRLLRDKNATAERIDPLELDVLLSEICLMNTHAEMYWRFIRRRVGAAPGSVAKEKDEYVVVGDDDYEDLDEEQIKRLEEEKVRRKADRERKLDQLLNRSLVGTKMQELLGDYILLEQYYMEETVVKAIDMDQKDESSGLLSSVVDDVLFIVRKCVRRAASSGSVDCVCATLNNGVTLLETTYFAHLQKDINAGYPSVGFAAEAFQTAQTAYNVIQHGKTVTEAGPDAQRETFLTALNNAKGTAMMLRDLRRSLHSEWTAKSQRPKVDTDKLEHAAAQLEDVARKMDSLSNRGVDKMLEKNARFIFSVVDAYRELPHELTMEDLAEFEAADPFIEAFASMLDKLIATHEPILHAENFQSLLLALCSEVTRQLERVIFKCQFNRYGGLQLDREFRHISAYLSTVAGWTARERCSRLSQIVALLNVETVEEAVDLWNHTLTSASPLSRALSSSEAKKVLRLRIDLPSTLVNNMDL</sequence>
<dbReference type="Gene3D" id="1.20.58.1970">
    <property type="match status" value="1"/>
</dbReference>
<keyword evidence="12" id="KW-1185">Reference proteome</keyword>
<dbReference type="GO" id="GO:0007030">
    <property type="term" value="P:Golgi organization"/>
    <property type="evidence" value="ECO:0007669"/>
    <property type="project" value="TreeGrafter"/>
</dbReference>
<name>A0A8S1H1M4_9PELO</name>
<reference evidence="11" key="1">
    <citation type="submission" date="2020-10" db="EMBL/GenBank/DDBJ databases">
        <authorList>
            <person name="Kikuchi T."/>
        </authorList>
    </citation>
    <scope>NUCLEOTIDE SEQUENCE</scope>
    <source>
        <strain evidence="11">NKZ352</strain>
    </source>
</reference>
<organism evidence="11 12">
    <name type="scientific">Caenorhabditis auriculariae</name>
    <dbReference type="NCBI Taxonomy" id="2777116"/>
    <lineage>
        <taxon>Eukaryota</taxon>
        <taxon>Metazoa</taxon>
        <taxon>Ecdysozoa</taxon>
        <taxon>Nematoda</taxon>
        <taxon>Chromadorea</taxon>
        <taxon>Rhabditida</taxon>
        <taxon>Rhabditina</taxon>
        <taxon>Rhabditomorpha</taxon>
        <taxon>Rhabditoidea</taxon>
        <taxon>Rhabditidae</taxon>
        <taxon>Peloderinae</taxon>
        <taxon>Caenorhabditis</taxon>
    </lineage>
</organism>
<dbReference type="Pfam" id="PF20663">
    <property type="entry name" value="COG4_N"/>
    <property type="match status" value="1"/>
</dbReference>
<dbReference type="PANTHER" id="PTHR24016">
    <property type="entry name" value="CONSERVED OLIGOMERIC GOLGI COMPLEX SUBUNIT 4"/>
    <property type="match status" value="1"/>
</dbReference>
<dbReference type="InterPro" id="IPR048680">
    <property type="entry name" value="COG4_N"/>
</dbReference>
<dbReference type="InterPro" id="IPR048684">
    <property type="entry name" value="COG4_C"/>
</dbReference>
<evidence type="ECO:0000313" key="11">
    <source>
        <dbReference type="EMBL" id="CAD6190186.1"/>
    </source>
</evidence>
<evidence type="ECO:0000313" key="12">
    <source>
        <dbReference type="Proteomes" id="UP000835052"/>
    </source>
</evidence>
<evidence type="ECO:0000256" key="3">
    <source>
        <dbReference type="ARBA" id="ARBA00020975"/>
    </source>
</evidence>
<dbReference type="Proteomes" id="UP000835052">
    <property type="component" value="Unassembled WGS sequence"/>
</dbReference>
<keyword evidence="4" id="KW-0813">Transport</keyword>
<dbReference type="AlphaFoldDB" id="A0A8S1H1M4"/>
<dbReference type="GO" id="GO:0017119">
    <property type="term" value="C:Golgi transport complex"/>
    <property type="evidence" value="ECO:0007669"/>
    <property type="project" value="TreeGrafter"/>
</dbReference>
<evidence type="ECO:0000256" key="1">
    <source>
        <dbReference type="ARBA" id="ARBA00004395"/>
    </source>
</evidence>
<evidence type="ECO:0000256" key="5">
    <source>
        <dbReference type="ARBA" id="ARBA00022927"/>
    </source>
</evidence>
<dbReference type="PANTHER" id="PTHR24016:SF0">
    <property type="entry name" value="CONSERVED OLIGOMERIC GOLGI COMPLEX SUBUNIT 4"/>
    <property type="match status" value="1"/>
</dbReference>
<evidence type="ECO:0000256" key="7">
    <source>
        <dbReference type="ARBA" id="ARBA00023136"/>
    </source>
</evidence>
<evidence type="ECO:0000256" key="6">
    <source>
        <dbReference type="ARBA" id="ARBA00023034"/>
    </source>
</evidence>
<evidence type="ECO:0000256" key="8">
    <source>
        <dbReference type="ARBA" id="ARBA00031340"/>
    </source>
</evidence>
<evidence type="ECO:0000259" key="10">
    <source>
        <dbReference type="SMART" id="SM00762"/>
    </source>
</evidence>
<dbReference type="Gene3D" id="1.10.287.1060">
    <property type="entry name" value="ESAT-6-like"/>
    <property type="match status" value="1"/>
</dbReference>
<dbReference type="InterPro" id="IPR048682">
    <property type="entry name" value="COG4"/>
</dbReference>
<evidence type="ECO:0000256" key="4">
    <source>
        <dbReference type="ARBA" id="ARBA00022448"/>
    </source>
</evidence>
<dbReference type="EMBL" id="CAJGYM010000014">
    <property type="protein sequence ID" value="CAD6190186.1"/>
    <property type="molecule type" value="Genomic_DNA"/>
</dbReference>
<evidence type="ECO:0000256" key="9">
    <source>
        <dbReference type="SAM" id="Coils"/>
    </source>
</evidence>
<dbReference type="GO" id="GO:0006890">
    <property type="term" value="P:retrograde vesicle-mediated transport, Golgi to endoplasmic reticulum"/>
    <property type="evidence" value="ECO:0007669"/>
    <property type="project" value="TreeGrafter"/>
</dbReference>
<dbReference type="InterPro" id="IPR013167">
    <property type="entry name" value="COG4_M"/>
</dbReference>
<dbReference type="OrthoDB" id="47059at2759"/>
<feature type="domain" description="COG4 transport protein middle alpha-helical bundle" evidence="10">
    <location>
        <begin position="274"/>
        <end position="596"/>
    </location>
</feature>
<protein>
    <recommendedName>
        <fullName evidence="3">Conserved oligomeric Golgi complex subunit 4</fullName>
    </recommendedName>
    <alternativeName>
        <fullName evidence="8">Component of oligomeric Golgi complex 4</fullName>
    </alternativeName>
</protein>
<keyword evidence="7" id="KW-0472">Membrane</keyword>
<dbReference type="Pfam" id="PF20662">
    <property type="entry name" value="COG4_C"/>
    <property type="match status" value="1"/>
</dbReference>
<accession>A0A8S1H1M4</accession>
<keyword evidence="6" id="KW-0333">Golgi apparatus</keyword>
<dbReference type="Pfam" id="PF08318">
    <property type="entry name" value="COG4_m"/>
    <property type="match status" value="1"/>
</dbReference>
<keyword evidence="9" id="KW-0175">Coiled coil</keyword>
<dbReference type="GO" id="GO:0000139">
    <property type="term" value="C:Golgi membrane"/>
    <property type="evidence" value="ECO:0007669"/>
    <property type="project" value="UniProtKB-SubCell"/>
</dbReference>
<proteinExistence type="inferred from homology"/>
<comment type="similarity">
    <text evidence="2">Belongs to the COG4 family.</text>
</comment>
<feature type="coiled-coil region" evidence="9">
    <location>
        <begin position="116"/>
        <end position="143"/>
    </location>
</feature>
<keyword evidence="5" id="KW-0653">Protein transport</keyword>